<evidence type="ECO:0000313" key="4">
    <source>
        <dbReference type="EMBL" id="UPM42492.1"/>
    </source>
</evidence>
<dbReference type="Gene3D" id="3.40.30.10">
    <property type="entry name" value="Glutaredoxin"/>
    <property type="match status" value="1"/>
</dbReference>
<dbReference type="PANTHER" id="PTHR12151">
    <property type="entry name" value="ELECTRON TRANSPORT PROTIN SCO1/SENC FAMILY MEMBER"/>
    <property type="match status" value="1"/>
</dbReference>
<dbReference type="GeneID" id="71928596"/>
<dbReference type="InterPro" id="IPR036249">
    <property type="entry name" value="Thioredoxin-like_sf"/>
</dbReference>
<feature type="binding site" evidence="2">
    <location>
        <position position="88"/>
    </location>
    <ligand>
        <name>Cu cation</name>
        <dbReference type="ChEBI" id="CHEBI:23378"/>
    </ligand>
</feature>
<dbReference type="SUPFAM" id="SSF52833">
    <property type="entry name" value="Thioredoxin-like"/>
    <property type="match status" value="1"/>
</dbReference>
<gene>
    <name evidence="4" type="ORF">MW046_11075</name>
</gene>
<keyword evidence="5" id="KW-1185">Reference proteome</keyword>
<dbReference type="EMBL" id="CP096019">
    <property type="protein sequence ID" value="UPM42492.1"/>
    <property type="molecule type" value="Genomic_DNA"/>
</dbReference>
<dbReference type="AlphaFoldDB" id="A0A8U0A0A4"/>
<feature type="binding site" evidence="2">
    <location>
        <position position="92"/>
    </location>
    <ligand>
        <name>Cu cation</name>
        <dbReference type="ChEBI" id="CHEBI:23378"/>
    </ligand>
</feature>
<comment type="similarity">
    <text evidence="1">Belongs to the SCO1/2 family.</text>
</comment>
<keyword evidence="2" id="KW-0186">Copper</keyword>
<name>A0A8U0A0A4_9EURY</name>
<evidence type="ECO:0000313" key="5">
    <source>
        <dbReference type="Proteomes" id="UP000831768"/>
    </source>
</evidence>
<proteinExistence type="inferred from homology"/>
<dbReference type="GO" id="GO:0046872">
    <property type="term" value="F:metal ion binding"/>
    <property type="evidence" value="ECO:0007669"/>
    <property type="project" value="UniProtKB-KW"/>
</dbReference>
<dbReference type="RefSeq" id="WP_247993165.1">
    <property type="nucleotide sequence ID" value="NZ_CP096019.1"/>
</dbReference>
<dbReference type="InterPro" id="IPR003782">
    <property type="entry name" value="SCO1/SenC"/>
</dbReference>
<feature type="binding site" evidence="2">
    <location>
        <position position="186"/>
    </location>
    <ligand>
        <name>Cu cation</name>
        <dbReference type="ChEBI" id="CHEBI:23378"/>
    </ligand>
</feature>
<evidence type="ECO:0000256" key="2">
    <source>
        <dbReference type="PIRSR" id="PIRSR603782-1"/>
    </source>
</evidence>
<dbReference type="PANTHER" id="PTHR12151:SF25">
    <property type="entry name" value="LINALOOL DEHYDRATASE_ISOMERASE DOMAIN-CONTAINING PROTEIN"/>
    <property type="match status" value="1"/>
</dbReference>
<evidence type="ECO:0000256" key="3">
    <source>
        <dbReference type="PIRSR" id="PIRSR603782-2"/>
    </source>
</evidence>
<dbReference type="CDD" id="cd02968">
    <property type="entry name" value="SCO"/>
    <property type="match status" value="1"/>
</dbReference>
<accession>A0A8U0A0A4</accession>
<dbReference type="PROSITE" id="PS51257">
    <property type="entry name" value="PROKAR_LIPOPROTEIN"/>
    <property type="match status" value="1"/>
</dbReference>
<sequence>MKRRRVLKSLAVTGTGTLGAVAGCLGGALDPNPNVTLDQPEEYSDKYPYRNWNDRLPDVTVPAPTDGKSISIREIDTPVLTTFFFSHCRTVCPLLVGALQKVQMDSIKNGYADSVTFVPITFDPARDDAKRLEAYTEKMNIATDVDNWKFLRPESEQRAKEVIQKKFGVKFKKDPMENNDGYMFTHTMVVVLANADGYVERAYRERSPNTEQIIDDLKKLR</sequence>
<organism evidence="4 5">
    <name type="scientific">Halocatena salina</name>
    <dbReference type="NCBI Taxonomy" id="2934340"/>
    <lineage>
        <taxon>Archaea</taxon>
        <taxon>Methanobacteriati</taxon>
        <taxon>Methanobacteriota</taxon>
        <taxon>Stenosarchaea group</taxon>
        <taxon>Halobacteria</taxon>
        <taxon>Halobacteriales</taxon>
        <taxon>Natronomonadaceae</taxon>
        <taxon>Halocatena</taxon>
    </lineage>
</organism>
<dbReference type="Proteomes" id="UP000831768">
    <property type="component" value="Chromosome"/>
</dbReference>
<feature type="disulfide bond" description="Redox-active" evidence="3">
    <location>
        <begin position="88"/>
        <end position="92"/>
    </location>
</feature>
<keyword evidence="3" id="KW-1015">Disulfide bond</keyword>
<keyword evidence="2" id="KW-0479">Metal-binding</keyword>
<protein>
    <submittedName>
        <fullName evidence="4">SCO family protein</fullName>
    </submittedName>
</protein>
<reference evidence="4" key="1">
    <citation type="submission" date="2022-04" db="EMBL/GenBank/DDBJ databases">
        <title>Halocatena sp. nov., isolated from a salt lake.</title>
        <authorList>
            <person name="Cui H.-L."/>
        </authorList>
    </citation>
    <scope>NUCLEOTIDE SEQUENCE</scope>
    <source>
        <strain evidence="4">AD-1</strain>
    </source>
</reference>
<dbReference type="Pfam" id="PF02630">
    <property type="entry name" value="SCO1-SenC"/>
    <property type="match status" value="1"/>
</dbReference>
<dbReference type="KEGG" id="haad:MW046_11075"/>
<evidence type="ECO:0000256" key="1">
    <source>
        <dbReference type="ARBA" id="ARBA00010996"/>
    </source>
</evidence>